<evidence type="ECO:0000256" key="1">
    <source>
        <dbReference type="SAM" id="MobiDB-lite"/>
    </source>
</evidence>
<keyword evidence="3" id="KW-1185">Reference proteome</keyword>
<organism evidence="2 3">
    <name type="scientific">Exserohilum turcicum (strain 28A)</name>
    <name type="common">Northern leaf blight fungus</name>
    <name type="synonym">Setosphaeria turcica</name>
    <dbReference type="NCBI Taxonomy" id="671987"/>
    <lineage>
        <taxon>Eukaryota</taxon>
        <taxon>Fungi</taxon>
        <taxon>Dikarya</taxon>
        <taxon>Ascomycota</taxon>
        <taxon>Pezizomycotina</taxon>
        <taxon>Dothideomycetes</taxon>
        <taxon>Pleosporomycetidae</taxon>
        <taxon>Pleosporales</taxon>
        <taxon>Pleosporineae</taxon>
        <taxon>Pleosporaceae</taxon>
        <taxon>Exserohilum</taxon>
    </lineage>
</organism>
<dbReference type="HOGENOM" id="CLU_1797664_0_0_1"/>
<sequence>MAGGDDIARPRLLGPLSHMEPGWHARPHAPSPPPSGTPPPRPSPPPLPLPQPSPQPSPSTTITIHNHHHPQPRPASRTHAAHAAAPAHCAVVPVQPARRPQPAARRPPLLGHALATWLDQKRPVVIVAVSQGTKPPPPLGAPME</sequence>
<dbReference type="AlphaFoldDB" id="R0IU80"/>
<reference evidence="2 3" key="2">
    <citation type="journal article" date="2013" name="PLoS Genet.">
        <title>Comparative genome structure, secondary metabolite, and effector coding capacity across Cochliobolus pathogens.</title>
        <authorList>
            <person name="Condon B.J."/>
            <person name="Leng Y."/>
            <person name="Wu D."/>
            <person name="Bushley K.E."/>
            <person name="Ohm R.A."/>
            <person name="Otillar R."/>
            <person name="Martin J."/>
            <person name="Schackwitz W."/>
            <person name="Grimwood J."/>
            <person name="MohdZainudin N."/>
            <person name="Xue C."/>
            <person name="Wang R."/>
            <person name="Manning V.A."/>
            <person name="Dhillon B."/>
            <person name="Tu Z.J."/>
            <person name="Steffenson B.J."/>
            <person name="Salamov A."/>
            <person name="Sun H."/>
            <person name="Lowry S."/>
            <person name="LaButti K."/>
            <person name="Han J."/>
            <person name="Copeland A."/>
            <person name="Lindquist E."/>
            <person name="Barry K."/>
            <person name="Schmutz J."/>
            <person name="Baker S.E."/>
            <person name="Ciuffetti L.M."/>
            <person name="Grigoriev I.V."/>
            <person name="Zhong S."/>
            <person name="Turgeon B.G."/>
        </authorList>
    </citation>
    <scope>NUCLEOTIDE SEQUENCE [LARGE SCALE GENOMIC DNA]</scope>
    <source>
        <strain evidence="3">28A</strain>
    </source>
</reference>
<proteinExistence type="predicted"/>
<feature type="region of interest" description="Disordered" evidence="1">
    <location>
        <begin position="1"/>
        <end position="86"/>
    </location>
</feature>
<reference evidence="2 3" key="1">
    <citation type="journal article" date="2012" name="PLoS Pathog.">
        <title>Diverse lifestyles and strategies of plant pathogenesis encoded in the genomes of eighteen Dothideomycetes fungi.</title>
        <authorList>
            <person name="Ohm R.A."/>
            <person name="Feau N."/>
            <person name="Henrissat B."/>
            <person name="Schoch C.L."/>
            <person name="Horwitz B.A."/>
            <person name="Barry K.W."/>
            <person name="Condon B.J."/>
            <person name="Copeland A.C."/>
            <person name="Dhillon B."/>
            <person name="Glaser F."/>
            <person name="Hesse C.N."/>
            <person name="Kosti I."/>
            <person name="LaButti K."/>
            <person name="Lindquist E.A."/>
            <person name="Lucas S."/>
            <person name="Salamov A.A."/>
            <person name="Bradshaw R.E."/>
            <person name="Ciuffetti L."/>
            <person name="Hamelin R.C."/>
            <person name="Kema G.H.J."/>
            <person name="Lawrence C."/>
            <person name="Scott J.A."/>
            <person name="Spatafora J.W."/>
            <person name="Turgeon B.G."/>
            <person name="de Wit P.J.G.M."/>
            <person name="Zhong S."/>
            <person name="Goodwin S.B."/>
            <person name="Grigoriev I.V."/>
        </authorList>
    </citation>
    <scope>NUCLEOTIDE SEQUENCE [LARGE SCALE GENOMIC DNA]</scope>
    <source>
        <strain evidence="3">28A</strain>
    </source>
</reference>
<dbReference type="Proteomes" id="UP000016935">
    <property type="component" value="Unassembled WGS sequence"/>
</dbReference>
<evidence type="ECO:0000313" key="2">
    <source>
        <dbReference type="EMBL" id="EOA88161.1"/>
    </source>
</evidence>
<gene>
    <name evidence="2" type="ORF">SETTUDRAFT_38838</name>
</gene>
<protein>
    <submittedName>
        <fullName evidence="2">Uncharacterized protein</fullName>
    </submittedName>
</protein>
<evidence type="ECO:0000313" key="3">
    <source>
        <dbReference type="Proteomes" id="UP000016935"/>
    </source>
</evidence>
<name>R0IU80_EXST2</name>
<dbReference type="EMBL" id="KB908548">
    <property type="protein sequence ID" value="EOA88161.1"/>
    <property type="molecule type" value="Genomic_DNA"/>
</dbReference>
<dbReference type="RefSeq" id="XP_008024092.1">
    <property type="nucleotide sequence ID" value="XM_008025901.1"/>
</dbReference>
<accession>R0IU80</accession>
<dbReference type="GeneID" id="19404401"/>
<feature type="compositionally biased region" description="Pro residues" evidence="1">
    <location>
        <begin position="29"/>
        <end position="57"/>
    </location>
</feature>